<evidence type="ECO:0000313" key="2">
    <source>
        <dbReference type="Proteomes" id="UP001217918"/>
    </source>
</evidence>
<dbReference type="Proteomes" id="UP001217918">
    <property type="component" value="Unassembled WGS sequence"/>
</dbReference>
<evidence type="ECO:0000313" key="1">
    <source>
        <dbReference type="EMBL" id="KAK2069418.1"/>
    </source>
</evidence>
<keyword evidence="2" id="KW-1185">Reference proteome</keyword>
<name>A0AAD9I1U5_9PEZI</name>
<organism evidence="1 2">
    <name type="scientific">Phyllachora maydis</name>
    <dbReference type="NCBI Taxonomy" id="1825666"/>
    <lineage>
        <taxon>Eukaryota</taxon>
        <taxon>Fungi</taxon>
        <taxon>Dikarya</taxon>
        <taxon>Ascomycota</taxon>
        <taxon>Pezizomycotina</taxon>
        <taxon>Sordariomycetes</taxon>
        <taxon>Sordariomycetidae</taxon>
        <taxon>Phyllachorales</taxon>
        <taxon>Phyllachoraceae</taxon>
        <taxon>Phyllachora</taxon>
    </lineage>
</organism>
<gene>
    <name evidence="1" type="ORF">P8C59_004003</name>
</gene>
<dbReference type="AlphaFoldDB" id="A0AAD9I1U5"/>
<accession>A0AAD9I1U5</accession>
<comment type="caution">
    <text evidence="1">The sequence shown here is derived from an EMBL/GenBank/DDBJ whole genome shotgun (WGS) entry which is preliminary data.</text>
</comment>
<protein>
    <submittedName>
        <fullName evidence="1">Uncharacterized protein</fullName>
    </submittedName>
</protein>
<proteinExistence type="predicted"/>
<dbReference type="EMBL" id="JAQQPM010000003">
    <property type="protein sequence ID" value="KAK2069418.1"/>
    <property type="molecule type" value="Genomic_DNA"/>
</dbReference>
<sequence length="90" mass="9925">MLSSAAHAPFPEREAYVLRGHGDQHLTPLTAINNRPIIEDAIVSEAIEPNKRYKLRNSLAKGITLEGLQYIEEAVSCFNLADSKPISIPL</sequence>
<reference evidence="1" key="1">
    <citation type="journal article" date="2023" name="Mol. Plant Microbe Interact.">
        <title>Elucidating the Obligate Nature and Biological Capacity of an Invasive Fungal Corn Pathogen.</title>
        <authorList>
            <person name="MacCready J.S."/>
            <person name="Roggenkamp E.M."/>
            <person name="Gdanetz K."/>
            <person name="Chilvers M.I."/>
        </authorList>
    </citation>
    <scope>NUCLEOTIDE SEQUENCE</scope>
    <source>
        <strain evidence="1">PM02</strain>
    </source>
</reference>